<evidence type="ECO:0000256" key="1">
    <source>
        <dbReference type="ARBA" id="ARBA00004442"/>
    </source>
</evidence>
<evidence type="ECO:0000313" key="7">
    <source>
        <dbReference type="EMBL" id="MVW61138.1"/>
    </source>
</evidence>
<organism evidence="7 8">
    <name type="scientific">Massilia cellulosiltytica</name>
    <dbReference type="NCBI Taxonomy" id="2683234"/>
    <lineage>
        <taxon>Bacteria</taxon>
        <taxon>Pseudomonadati</taxon>
        <taxon>Pseudomonadota</taxon>
        <taxon>Betaproteobacteria</taxon>
        <taxon>Burkholderiales</taxon>
        <taxon>Oxalobacteraceae</taxon>
        <taxon>Telluria group</taxon>
        <taxon>Massilia</taxon>
    </lineage>
</organism>
<gene>
    <name evidence="7" type="ORF">GPY61_14490</name>
</gene>
<evidence type="ECO:0000256" key="6">
    <source>
        <dbReference type="SAM" id="SignalP"/>
    </source>
</evidence>
<comment type="subcellular location">
    <subcellularLocation>
        <location evidence="1">Cell outer membrane</location>
    </subcellularLocation>
</comment>
<feature type="signal peptide" evidence="6">
    <location>
        <begin position="1"/>
        <end position="25"/>
    </location>
</feature>
<keyword evidence="8" id="KW-1185">Reference proteome</keyword>
<dbReference type="PANTHER" id="PTHR38776:SF1">
    <property type="entry name" value="MLTA-INTERACTING PROTEIN-RELATED"/>
    <property type="match status" value="1"/>
</dbReference>
<evidence type="ECO:0008006" key="9">
    <source>
        <dbReference type="Google" id="ProtNLM"/>
    </source>
</evidence>
<reference evidence="7 8" key="1">
    <citation type="submission" date="2019-12" db="EMBL/GenBank/DDBJ databases">
        <authorList>
            <person name="Li C."/>
            <person name="Zhao J."/>
        </authorList>
    </citation>
    <scope>NUCLEOTIDE SEQUENCE [LARGE SCALE GENOMIC DNA]</scope>
    <source>
        <strain evidence="7 8">NEAU-DD11</strain>
    </source>
</reference>
<feature type="chain" id="PRO_5030815737" description="MipA/OmpV family protein" evidence="6">
    <location>
        <begin position="26"/>
        <end position="292"/>
    </location>
</feature>
<evidence type="ECO:0000256" key="4">
    <source>
        <dbReference type="ARBA" id="ARBA00023136"/>
    </source>
</evidence>
<evidence type="ECO:0000256" key="3">
    <source>
        <dbReference type="ARBA" id="ARBA00022729"/>
    </source>
</evidence>
<dbReference type="GO" id="GO:0009279">
    <property type="term" value="C:cell outer membrane"/>
    <property type="evidence" value="ECO:0007669"/>
    <property type="project" value="UniProtKB-SubCell"/>
</dbReference>
<accession>A0A7X3G083</accession>
<evidence type="ECO:0000256" key="5">
    <source>
        <dbReference type="ARBA" id="ARBA00023237"/>
    </source>
</evidence>
<evidence type="ECO:0000256" key="2">
    <source>
        <dbReference type="ARBA" id="ARBA00005722"/>
    </source>
</evidence>
<comment type="caution">
    <text evidence="7">The sequence shown here is derived from an EMBL/GenBank/DDBJ whole genome shotgun (WGS) entry which is preliminary data.</text>
</comment>
<dbReference type="EMBL" id="WSES01000004">
    <property type="protein sequence ID" value="MVW61138.1"/>
    <property type="molecule type" value="Genomic_DNA"/>
</dbReference>
<protein>
    <recommendedName>
        <fullName evidence="9">MipA/OmpV family protein</fullName>
    </recommendedName>
</protein>
<evidence type="ECO:0000313" key="8">
    <source>
        <dbReference type="Proteomes" id="UP000443353"/>
    </source>
</evidence>
<sequence length="292" mass="31684">MTKPTLFGTGFALAGALLFAAHAGAQEVIPVEMPQEVNMVGAGAFGLPDFPGSEDYHPEGAGFLHANFGNGMWVRVIGPEVRLNVLPSNMNLPETFAQLKSLRAGFLYRARPTRDTDVDDAVVRQMRRIPAASELGLFASYDLPMAGDPLHKIVFSGDVAWNTNNLYTGATGSIKATYFYPFPQGIGGRPLLGSAGFSLFFASDHFNDRYFGINGADLAAFPERGGAPYRAEGGLTSIRVPFQLMSQFDRHWGVTLAGRYERLLGDAKDSPIVDRRGSPNQWVFGGAIHYAF</sequence>
<proteinExistence type="inferred from homology"/>
<dbReference type="Pfam" id="PF06629">
    <property type="entry name" value="MipA"/>
    <property type="match status" value="1"/>
</dbReference>
<comment type="similarity">
    <text evidence="2">Belongs to the MipA/OmpV family.</text>
</comment>
<dbReference type="AlphaFoldDB" id="A0A7X3G083"/>
<keyword evidence="4" id="KW-0472">Membrane</keyword>
<dbReference type="InterPro" id="IPR010583">
    <property type="entry name" value="MipA"/>
</dbReference>
<dbReference type="PANTHER" id="PTHR38776">
    <property type="entry name" value="MLTA-INTERACTING PROTEIN-RELATED"/>
    <property type="match status" value="1"/>
</dbReference>
<keyword evidence="3 6" id="KW-0732">Signal</keyword>
<name>A0A7X3G083_9BURK</name>
<keyword evidence="5" id="KW-0998">Cell outer membrane</keyword>
<dbReference type="RefSeq" id="WP_160409349.1">
    <property type="nucleotide sequence ID" value="NZ_WSES01000004.1"/>
</dbReference>
<dbReference type="Proteomes" id="UP000443353">
    <property type="component" value="Unassembled WGS sequence"/>
</dbReference>